<keyword evidence="8" id="KW-0072">Autophagy</keyword>
<comment type="subcellular location">
    <subcellularLocation>
        <location evidence="10">Nucleus</location>
    </subcellularLocation>
    <subcellularLocation>
        <location evidence="10">Cytoplasm</location>
    </subcellularLocation>
</comment>
<dbReference type="InterPro" id="IPR005078">
    <property type="entry name" value="Peptidase_C54"/>
</dbReference>
<dbReference type="AlphaFoldDB" id="A0AAD5Y5S2"/>
<keyword evidence="13" id="KW-1185">Reference proteome</keyword>
<evidence type="ECO:0000256" key="7">
    <source>
        <dbReference type="ARBA" id="ARBA00022927"/>
    </source>
</evidence>
<dbReference type="GO" id="GO:0019786">
    <property type="term" value="F:protein-phosphatidylethanolamide deconjugating activity"/>
    <property type="evidence" value="ECO:0007669"/>
    <property type="project" value="InterPro"/>
</dbReference>
<dbReference type="Proteomes" id="UP001210925">
    <property type="component" value="Unassembled WGS sequence"/>
</dbReference>
<gene>
    <name evidence="12" type="ORF">HK103_007644</name>
</gene>
<keyword evidence="5 10" id="KW-0378">Hydrolase</keyword>
<dbReference type="EMBL" id="JADGKB010000097">
    <property type="protein sequence ID" value="KAJ3253910.1"/>
    <property type="molecule type" value="Genomic_DNA"/>
</dbReference>
<dbReference type="GO" id="GO:0016485">
    <property type="term" value="P:protein processing"/>
    <property type="evidence" value="ECO:0007669"/>
    <property type="project" value="TreeGrafter"/>
</dbReference>
<proteinExistence type="inferred from homology"/>
<evidence type="ECO:0000256" key="2">
    <source>
        <dbReference type="ARBA" id="ARBA00022448"/>
    </source>
</evidence>
<dbReference type="GO" id="GO:0034727">
    <property type="term" value="P:piecemeal microautophagy of the nucleus"/>
    <property type="evidence" value="ECO:0007669"/>
    <property type="project" value="TreeGrafter"/>
</dbReference>
<protein>
    <recommendedName>
        <fullName evidence="10">Cysteine protease</fullName>
        <ecNumber evidence="10">3.4.22.-</ecNumber>
    </recommendedName>
</protein>
<dbReference type="EC" id="3.4.22.-" evidence="10"/>
<evidence type="ECO:0000313" key="12">
    <source>
        <dbReference type="EMBL" id="KAJ3253910.1"/>
    </source>
</evidence>
<keyword evidence="3 10" id="KW-0963">Cytoplasm</keyword>
<dbReference type="SUPFAM" id="SSF54001">
    <property type="entry name" value="Cysteine proteinases"/>
    <property type="match status" value="1"/>
</dbReference>
<evidence type="ECO:0000256" key="8">
    <source>
        <dbReference type="ARBA" id="ARBA00023006"/>
    </source>
</evidence>
<dbReference type="GO" id="GO:0035973">
    <property type="term" value="P:aggrephagy"/>
    <property type="evidence" value="ECO:0007669"/>
    <property type="project" value="TreeGrafter"/>
</dbReference>
<evidence type="ECO:0000313" key="13">
    <source>
        <dbReference type="Proteomes" id="UP001210925"/>
    </source>
</evidence>
<keyword evidence="7" id="KW-0653">Protein transport</keyword>
<evidence type="ECO:0000256" key="5">
    <source>
        <dbReference type="ARBA" id="ARBA00022801"/>
    </source>
</evidence>
<evidence type="ECO:0000256" key="10">
    <source>
        <dbReference type="RuleBase" id="RU363115"/>
    </source>
</evidence>
<comment type="similarity">
    <text evidence="1 10">Belongs to the peptidase C54 family.</text>
</comment>
<dbReference type="PANTHER" id="PTHR22624">
    <property type="entry name" value="CYSTEINE PROTEASE ATG4"/>
    <property type="match status" value="1"/>
</dbReference>
<evidence type="ECO:0000256" key="4">
    <source>
        <dbReference type="ARBA" id="ARBA00022670"/>
    </source>
</evidence>
<dbReference type="GO" id="GO:0004197">
    <property type="term" value="F:cysteine-type endopeptidase activity"/>
    <property type="evidence" value="ECO:0007669"/>
    <property type="project" value="TreeGrafter"/>
</dbReference>
<dbReference type="GO" id="GO:0000045">
    <property type="term" value="P:autophagosome assembly"/>
    <property type="evidence" value="ECO:0007669"/>
    <property type="project" value="TreeGrafter"/>
</dbReference>
<sequence>MEDNLFKKFQDGLTFFMQKAKEQLSQIDSPRDLLRFVIHPSANPTGGELVFLGKKYPSNLDIEFLEDFQTRIWLTYRDGFPPIQPNSFTSDAGWGCMLRSGQMMLAMALMFHEFGRDWRIYQIESGDWIKYAELVTKFIDSPTAVYSIHRIALEGKQFDKQVGEWFGPLTISHVLRVLVQEDKQAKLNIHVSQDSILYKKQVYNDLNEKSLLILVSLRLGVEDLNPLYQPLIKACFSIKSCIGIAGGRPNSSLFFTGYQQNNLIYYDPHFRKPCVPIMDLNSYQKQDFYSYHCEKVLFLPINQMDPSMVIGFYCNDKHELDQFFQDISTITTGSTPLFSVQEEPMKIVDEVISEDDSL</sequence>
<dbReference type="GO" id="GO:0005737">
    <property type="term" value="C:cytoplasm"/>
    <property type="evidence" value="ECO:0007669"/>
    <property type="project" value="UniProtKB-SubCell"/>
</dbReference>
<comment type="function">
    <text evidence="10">Required for selective autophagic degradation of the nucleus (nucleophagy) as well as for mitophagy which contributes to regulate mitochondrial quantity and quality by eliminating the mitochondria to a basal level to fulfill cellular energy requirements and preventing excess ROS production.</text>
</comment>
<evidence type="ECO:0000256" key="1">
    <source>
        <dbReference type="ARBA" id="ARBA00010958"/>
    </source>
</evidence>
<dbReference type="GO" id="GO:0015031">
    <property type="term" value="P:protein transport"/>
    <property type="evidence" value="ECO:0007669"/>
    <property type="project" value="UniProtKB-KW"/>
</dbReference>
<dbReference type="PANTHER" id="PTHR22624:SF49">
    <property type="entry name" value="CYSTEINE PROTEASE"/>
    <property type="match status" value="1"/>
</dbReference>
<dbReference type="Pfam" id="PF03416">
    <property type="entry name" value="Peptidase_C54"/>
    <property type="match status" value="1"/>
</dbReference>
<feature type="domain" description="Peptidase C54 catalytic" evidence="11">
    <location>
        <begin position="63"/>
        <end position="325"/>
    </location>
</feature>
<evidence type="ECO:0000256" key="3">
    <source>
        <dbReference type="ARBA" id="ARBA00022490"/>
    </source>
</evidence>
<evidence type="ECO:0000259" key="11">
    <source>
        <dbReference type="Pfam" id="PF03416"/>
    </source>
</evidence>
<accession>A0AAD5Y5S2</accession>
<comment type="caution">
    <text evidence="12">The sequence shown here is derived from an EMBL/GenBank/DDBJ whole genome shotgun (WGS) entry which is preliminary data.</text>
</comment>
<evidence type="ECO:0000256" key="6">
    <source>
        <dbReference type="ARBA" id="ARBA00022807"/>
    </source>
</evidence>
<reference evidence="12" key="1">
    <citation type="submission" date="2020-05" db="EMBL/GenBank/DDBJ databases">
        <title>Phylogenomic resolution of chytrid fungi.</title>
        <authorList>
            <person name="Stajich J.E."/>
            <person name="Amses K."/>
            <person name="Simmons R."/>
            <person name="Seto K."/>
            <person name="Myers J."/>
            <person name="Bonds A."/>
            <person name="Quandt C.A."/>
            <person name="Barry K."/>
            <person name="Liu P."/>
            <person name="Grigoriev I."/>
            <person name="Longcore J.E."/>
            <person name="James T.Y."/>
        </authorList>
    </citation>
    <scope>NUCLEOTIDE SEQUENCE</scope>
    <source>
        <strain evidence="12">PLAUS21</strain>
    </source>
</reference>
<name>A0AAD5Y5S2_9FUNG</name>
<keyword evidence="2" id="KW-0813">Transport</keyword>
<keyword evidence="6" id="KW-0788">Thiol protease</keyword>
<dbReference type="InterPro" id="IPR038765">
    <property type="entry name" value="Papain-like_cys_pep_sf"/>
</dbReference>
<organism evidence="12 13">
    <name type="scientific">Boothiomyces macroporosus</name>
    <dbReference type="NCBI Taxonomy" id="261099"/>
    <lineage>
        <taxon>Eukaryota</taxon>
        <taxon>Fungi</taxon>
        <taxon>Fungi incertae sedis</taxon>
        <taxon>Chytridiomycota</taxon>
        <taxon>Chytridiomycota incertae sedis</taxon>
        <taxon>Chytridiomycetes</taxon>
        <taxon>Rhizophydiales</taxon>
        <taxon>Terramycetaceae</taxon>
        <taxon>Boothiomyces</taxon>
    </lineage>
</organism>
<keyword evidence="4 10" id="KW-0645">Protease</keyword>
<evidence type="ECO:0000256" key="9">
    <source>
        <dbReference type="ARBA" id="ARBA00029362"/>
    </source>
</evidence>
<dbReference type="InterPro" id="IPR046792">
    <property type="entry name" value="Peptidase_C54_cat"/>
</dbReference>
<comment type="catalytic activity">
    <reaction evidence="9">
        <text>[protein]-C-terminal L-amino acid-glycyl-phosphatidylethanolamide + H2O = [protein]-C-terminal L-amino acid-glycine + a 1,2-diacyl-sn-glycero-3-phosphoethanolamine</text>
        <dbReference type="Rhea" id="RHEA:67548"/>
        <dbReference type="Rhea" id="RHEA-COMP:17323"/>
        <dbReference type="Rhea" id="RHEA-COMP:17324"/>
        <dbReference type="ChEBI" id="CHEBI:15377"/>
        <dbReference type="ChEBI" id="CHEBI:64612"/>
        <dbReference type="ChEBI" id="CHEBI:172940"/>
        <dbReference type="ChEBI" id="CHEBI:172941"/>
    </reaction>
    <physiologicalReaction direction="left-to-right" evidence="9">
        <dbReference type="Rhea" id="RHEA:67549"/>
    </physiologicalReaction>
</comment>
<dbReference type="GO" id="GO:0005634">
    <property type="term" value="C:nucleus"/>
    <property type="evidence" value="ECO:0007669"/>
    <property type="project" value="UniProtKB-SubCell"/>
</dbReference>
<dbReference type="GO" id="GO:0000423">
    <property type="term" value="P:mitophagy"/>
    <property type="evidence" value="ECO:0007669"/>
    <property type="project" value="TreeGrafter"/>
</dbReference>
<keyword evidence="10" id="KW-0539">Nucleus</keyword>